<dbReference type="SMART" id="SM00320">
    <property type="entry name" value="WD40"/>
    <property type="match status" value="4"/>
</dbReference>
<proteinExistence type="predicted"/>
<keyword evidence="7" id="KW-1185">Reference proteome</keyword>
<dbReference type="EMBL" id="LUCH01002897">
    <property type="protein sequence ID" value="KAF5400814.1"/>
    <property type="molecule type" value="Genomic_DNA"/>
</dbReference>
<feature type="region of interest" description="Disordered" evidence="5">
    <location>
        <begin position="1"/>
        <end position="34"/>
    </location>
</feature>
<dbReference type="Gene3D" id="2.130.10.10">
    <property type="entry name" value="YVTN repeat-like/Quinoprotein amine dehydrogenase"/>
    <property type="match status" value="2"/>
</dbReference>
<protein>
    <submittedName>
        <fullName evidence="6">WD repeat-containing protein 63</fullName>
    </submittedName>
</protein>
<dbReference type="OrthoDB" id="6619788at2759"/>
<dbReference type="PANTHER" id="PTHR12442">
    <property type="entry name" value="DYNEIN INTERMEDIATE CHAIN"/>
    <property type="match status" value="1"/>
</dbReference>
<dbReference type="Proteomes" id="UP000748531">
    <property type="component" value="Unassembled WGS sequence"/>
</dbReference>
<comment type="caution">
    <text evidence="6">The sequence shown here is derived from an EMBL/GenBank/DDBJ whole genome shotgun (WGS) entry which is preliminary data.</text>
</comment>
<dbReference type="GO" id="GO:0036156">
    <property type="term" value="C:inner dynein arm"/>
    <property type="evidence" value="ECO:0007669"/>
    <property type="project" value="TreeGrafter"/>
</dbReference>
<dbReference type="PANTHER" id="PTHR12442:SF5">
    <property type="entry name" value="DYNEIN AXONEMAL INTERMEDIATE CHAIN 3"/>
    <property type="match status" value="1"/>
</dbReference>
<dbReference type="SUPFAM" id="SSF50978">
    <property type="entry name" value="WD40 repeat-like"/>
    <property type="match status" value="1"/>
</dbReference>
<dbReference type="InterPro" id="IPR050687">
    <property type="entry name" value="Dynein_IC"/>
</dbReference>
<evidence type="ECO:0000256" key="5">
    <source>
        <dbReference type="SAM" id="MobiDB-lite"/>
    </source>
</evidence>
<feature type="region of interest" description="Disordered" evidence="5">
    <location>
        <begin position="161"/>
        <end position="191"/>
    </location>
</feature>
<organism evidence="6 7">
    <name type="scientific">Paragonimus heterotremus</name>
    <dbReference type="NCBI Taxonomy" id="100268"/>
    <lineage>
        <taxon>Eukaryota</taxon>
        <taxon>Metazoa</taxon>
        <taxon>Spiralia</taxon>
        <taxon>Lophotrochozoa</taxon>
        <taxon>Platyhelminthes</taxon>
        <taxon>Trematoda</taxon>
        <taxon>Digenea</taxon>
        <taxon>Plagiorchiida</taxon>
        <taxon>Troglotremata</taxon>
        <taxon>Troglotrematidae</taxon>
        <taxon>Paragonimus</taxon>
    </lineage>
</organism>
<dbReference type="InterPro" id="IPR036322">
    <property type="entry name" value="WD40_repeat_dom_sf"/>
</dbReference>
<evidence type="ECO:0000256" key="4">
    <source>
        <dbReference type="ARBA" id="ARBA00022737"/>
    </source>
</evidence>
<dbReference type="InterPro" id="IPR015943">
    <property type="entry name" value="WD40/YVTN_repeat-like_dom_sf"/>
</dbReference>
<keyword evidence="2" id="KW-0963">Cytoplasm</keyword>
<comment type="subcellular location">
    <subcellularLocation>
        <location evidence="1">Cytoplasm</location>
    </subcellularLocation>
</comment>
<evidence type="ECO:0000256" key="1">
    <source>
        <dbReference type="ARBA" id="ARBA00004496"/>
    </source>
</evidence>
<keyword evidence="4" id="KW-0677">Repeat</keyword>
<dbReference type="AlphaFoldDB" id="A0A8J4TKB0"/>
<sequence>MMTEESNDLPDENSKHSAKLPSGKRSSRIRNVDTPKLRMTMSTGHESHETQGQLKSDIANIFASDVLPEGCVPIFLSKPTQQIFNIVADEQITQSKPTALVQKTDLLKDIQLRAAVSDFSVQKTAINNYPGTEILIMYDAEYKFGENYILVLSENSKHSILNPVEEKSEEQTEVEDEEEEEEDTVEEESDSVTVFRPLVRRPWINLGSDKEVMELSVSETRPKVFTIYQRPRREFGAPVSFHDCDATEKANSSLISSVSDRPSEIPITELDKSVSNAQLICERGTNTDWKYPRNAFTQYFPRLLPQEEFHIFFGPDSPLQDLGKYFPLFEQGLLENMMYDFLANDFENLAVGDETYDTRADNTFKEFLSFTDLKFSKDKAVTCIQWHPTIKGIVAMSVGERHNYDQRCDQSSRVLLTPTHIILWSFADPIQPQLLLEAPEDIMCFQFNPTDPHIVAGGCFNGTVVLWDIERHLEDLRTVKARMKAKNKTPLFSFDDTDPNRVPISPYCCVSNIEASHTSAILDMIWMPDHVEVNRLGYCLENTSLKCVQLITCGLNNELLFWDIRPDRSPLAVDKNRDTIMPPRNVPQTFLALDMKWKPLFRVHLFKTEPGGDHAPTRFCMREVQGDRRLLAANADDRNNLGPKTSTIKTKPLQGASTMFYVGTEDGDLVYVDWMPQKDQDTGKMQTPKPDFYAPQHDGPISYLARSPFEPSVLLVVGGWTWSIWKEGVHSGPIIESGHAQKPLTGGSWSPTRPSVFFISRADGGLEVWDLLDKTHEPVMFQSVSANALTKISLCNFSRRQIIAVGDIQGALQLFVVPRRLKTMLAEELNNFNACIDREVKRREFVLMRWGLREQEKVEQEAENKRRAGVAPAVTLTEDELLQKEALEYEDYLKNEHAFLRQLGMIEEEE</sequence>
<dbReference type="InterPro" id="IPR001680">
    <property type="entry name" value="WD40_rpt"/>
</dbReference>
<feature type="compositionally biased region" description="Acidic residues" evidence="5">
    <location>
        <begin position="171"/>
        <end position="190"/>
    </location>
</feature>
<dbReference type="Pfam" id="PF00400">
    <property type="entry name" value="WD40"/>
    <property type="match status" value="1"/>
</dbReference>
<gene>
    <name evidence="6" type="ORF">PHET_04824</name>
</gene>
<dbReference type="GO" id="GO:0045504">
    <property type="term" value="F:dynein heavy chain binding"/>
    <property type="evidence" value="ECO:0007669"/>
    <property type="project" value="TreeGrafter"/>
</dbReference>
<evidence type="ECO:0000313" key="7">
    <source>
        <dbReference type="Proteomes" id="UP000748531"/>
    </source>
</evidence>
<evidence type="ECO:0000313" key="6">
    <source>
        <dbReference type="EMBL" id="KAF5400814.1"/>
    </source>
</evidence>
<dbReference type="GO" id="GO:0060294">
    <property type="term" value="P:cilium movement involved in cell motility"/>
    <property type="evidence" value="ECO:0007669"/>
    <property type="project" value="TreeGrafter"/>
</dbReference>
<keyword evidence="3" id="KW-0853">WD repeat</keyword>
<dbReference type="GO" id="GO:0045503">
    <property type="term" value="F:dynein light chain binding"/>
    <property type="evidence" value="ECO:0007669"/>
    <property type="project" value="TreeGrafter"/>
</dbReference>
<dbReference type="GO" id="GO:0036159">
    <property type="term" value="P:inner dynein arm assembly"/>
    <property type="evidence" value="ECO:0007669"/>
    <property type="project" value="TreeGrafter"/>
</dbReference>
<reference evidence="6" key="1">
    <citation type="submission" date="2019-05" db="EMBL/GenBank/DDBJ databases">
        <title>Annotation for the trematode Paragonimus heterotremus.</title>
        <authorList>
            <person name="Choi Y.-J."/>
        </authorList>
    </citation>
    <scope>NUCLEOTIDE SEQUENCE</scope>
    <source>
        <strain evidence="6">LC</strain>
    </source>
</reference>
<name>A0A8J4TKB0_9TREM</name>
<evidence type="ECO:0000256" key="2">
    <source>
        <dbReference type="ARBA" id="ARBA00022490"/>
    </source>
</evidence>
<evidence type="ECO:0000256" key="3">
    <source>
        <dbReference type="ARBA" id="ARBA00022574"/>
    </source>
</evidence>
<feature type="compositionally biased region" description="Acidic residues" evidence="5">
    <location>
        <begin position="1"/>
        <end position="11"/>
    </location>
</feature>
<accession>A0A8J4TKB0</accession>